<feature type="compositionally biased region" description="Basic residues" evidence="2">
    <location>
        <begin position="87"/>
        <end position="112"/>
    </location>
</feature>
<dbReference type="PANTHER" id="PTHR12072:SF5">
    <property type="entry name" value="CWF19-LIKE PROTEIN 2"/>
    <property type="match status" value="1"/>
</dbReference>
<dbReference type="GO" id="GO:0071014">
    <property type="term" value="C:post-mRNA release spliceosomal complex"/>
    <property type="evidence" value="ECO:0007669"/>
    <property type="project" value="TreeGrafter"/>
</dbReference>
<feature type="compositionally biased region" description="Basic and acidic residues" evidence="2">
    <location>
        <begin position="178"/>
        <end position="197"/>
    </location>
</feature>
<feature type="region of interest" description="Disordered" evidence="2">
    <location>
        <begin position="45"/>
        <end position="197"/>
    </location>
</feature>
<evidence type="ECO:0000256" key="1">
    <source>
        <dbReference type="ARBA" id="ARBA00006795"/>
    </source>
</evidence>
<evidence type="ECO:0000256" key="2">
    <source>
        <dbReference type="SAM" id="MobiDB-lite"/>
    </source>
</evidence>
<evidence type="ECO:0000313" key="4">
    <source>
        <dbReference type="Proteomes" id="UP001152622"/>
    </source>
</evidence>
<feature type="compositionally biased region" description="Basic and acidic residues" evidence="2">
    <location>
        <begin position="45"/>
        <end position="66"/>
    </location>
</feature>
<dbReference type="InterPro" id="IPR040194">
    <property type="entry name" value="Cwf19-like"/>
</dbReference>
<evidence type="ECO:0008006" key="5">
    <source>
        <dbReference type="Google" id="ProtNLM"/>
    </source>
</evidence>
<feature type="compositionally biased region" description="Polar residues" evidence="2">
    <location>
        <begin position="150"/>
        <end position="160"/>
    </location>
</feature>
<accession>A0A9Q1J5K9</accession>
<reference evidence="3" key="1">
    <citation type="journal article" date="2023" name="Science">
        <title>Genome structures resolve the early diversification of teleost fishes.</title>
        <authorList>
            <person name="Parey E."/>
            <person name="Louis A."/>
            <person name="Montfort J."/>
            <person name="Bouchez O."/>
            <person name="Roques C."/>
            <person name="Iampietro C."/>
            <person name="Lluch J."/>
            <person name="Castinel A."/>
            <person name="Donnadieu C."/>
            <person name="Desvignes T."/>
            <person name="Floi Bucao C."/>
            <person name="Jouanno E."/>
            <person name="Wen M."/>
            <person name="Mejri S."/>
            <person name="Dirks R."/>
            <person name="Jansen H."/>
            <person name="Henkel C."/>
            <person name="Chen W.J."/>
            <person name="Zahm M."/>
            <person name="Cabau C."/>
            <person name="Klopp C."/>
            <person name="Thompson A.W."/>
            <person name="Robinson-Rechavi M."/>
            <person name="Braasch I."/>
            <person name="Lecointre G."/>
            <person name="Bobe J."/>
            <person name="Postlethwait J.H."/>
            <person name="Berthelot C."/>
            <person name="Roest Crollius H."/>
            <person name="Guiguen Y."/>
        </authorList>
    </citation>
    <scope>NUCLEOTIDE SEQUENCE</scope>
    <source>
        <strain evidence="3">WJC10195</strain>
    </source>
</reference>
<proteinExistence type="inferred from homology"/>
<protein>
    <recommendedName>
        <fullName evidence="5">CWF19-like protein 2</fullName>
    </recommendedName>
</protein>
<gene>
    <name evidence="3" type="ORF">SKAU_G00080860</name>
</gene>
<dbReference type="PANTHER" id="PTHR12072">
    <property type="entry name" value="CWF19, CELL CYCLE CONTROL PROTEIN"/>
    <property type="match status" value="1"/>
</dbReference>
<comment type="similarity">
    <text evidence="1">Belongs to the CWF19 family.</text>
</comment>
<name>A0A9Q1J5K9_SYNKA</name>
<keyword evidence="4" id="KW-1185">Reference proteome</keyword>
<dbReference type="EMBL" id="JAINUF010000003">
    <property type="protein sequence ID" value="KAJ8368058.1"/>
    <property type="molecule type" value="Genomic_DNA"/>
</dbReference>
<dbReference type="OrthoDB" id="8961708at2759"/>
<sequence>MHLRQKTNIVYGSVMAAFGQSFESANNIEARKECKRKAREQVLREAKEKYEREEQKEELKRARGEDTWMLPEVDLRLQQLDQEQSGKSKKKKEKKSKKSKKEKKKKEKKEKKLAKEDGSSGSSEDSEEEWVEAPAEREVSQKAWKIQGEKNPSTASPTNASKRDDWMTFDFLTMKTTSTEERRAEKEKQKEEEREKARCIEQAGLHKLELNPFWKDGGTGVPPEQSDVAPLKKAAVVDDGGLSWLRKSYQRYEGAGREGTAQHSKDSPDSGLMLA</sequence>
<organism evidence="3 4">
    <name type="scientific">Synaphobranchus kaupii</name>
    <name type="common">Kaup's arrowtooth eel</name>
    <dbReference type="NCBI Taxonomy" id="118154"/>
    <lineage>
        <taxon>Eukaryota</taxon>
        <taxon>Metazoa</taxon>
        <taxon>Chordata</taxon>
        <taxon>Craniata</taxon>
        <taxon>Vertebrata</taxon>
        <taxon>Euteleostomi</taxon>
        <taxon>Actinopterygii</taxon>
        <taxon>Neopterygii</taxon>
        <taxon>Teleostei</taxon>
        <taxon>Anguilliformes</taxon>
        <taxon>Synaphobranchidae</taxon>
        <taxon>Synaphobranchus</taxon>
    </lineage>
</organism>
<dbReference type="GO" id="GO:0000398">
    <property type="term" value="P:mRNA splicing, via spliceosome"/>
    <property type="evidence" value="ECO:0007669"/>
    <property type="project" value="TreeGrafter"/>
</dbReference>
<dbReference type="AlphaFoldDB" id="A0A9Q1J5K9"/>
<dbReference type="Proteomes" id="UP001152622">
    <property type="component" value="Chromosome 3"/>
</dbReference>
<feature type="region of interest" description="Disordered" evidence="2">
    <location>
        <begin position="253"/>
        <end position="275"/>
    </location>
</feature>
<evidence type="ECO:0000313" key="3">
    <source>
        <dbReference type="EMBL" id="KAJ8368058.1"/>
    </source>
</evidence>
<comment type="caution">
    <text evidence="3">The sequence shown here is derived from an EMBL/GenBank/DDBJ whole genome shotgun (WGS) entry which is preliminary data.</text>
</comment>